<name>A0A395IUU6_9HELO</name>
<dbReference type="Proteomes" id="UP000249056">
    <property type="component" value="Unassembled WGS sequence"/>
</dbReference>
<proteinExistence type="predicted"/>
<dbReference type="AlphaFoldDB" id="A0A395IUU6"/>
<comment type="caution">
    <text evidence="1">The sequence shown here is derived from an EMBL/GenBank/DDBJ whole genome shotgun (WGS) entry which is preliminary data.</text>
</comment>
<organism evidence="1 2">
    <name type="scientific">Monilinia fructigena</name>
    <dbReference type="NCBI Taxonomy" id="38457"/>
    <lineage>
        <taxon>Eukaryota</taxon>
        <taxon>Fungi</taxon>
        <taxon>Dikarya</taxon>
        <taxon>Ascomycota</taxon>
        <taxon>Pezizomycotina</taxon>
        <taxon>Leotiomycetes</taxon>
        <taxon>Helotiales</taxon>
        <taxon>Sclerotiniaceae</taxon>
        <taxon>Monilinia</taxon>
    </lineage>
</organism>
<protein>
    <submittedName>
        <fullName evidence="1">Uncharacterized protein</fullName>
    </submittedName>
</protein>
<dbReference type="EMBL" id="QKRW01000026">
    <property type="protein sequence ID" value="RAL62129.1"/>
    <property type="molecule type" value="Genomic_DNA"/>
</dbReference>
<sequence length="82" mass="8983">MKQLEALLHVHPEDSSANAVDHEGNDGILLAATTEDAGLDTVERTALMEWRLLDGDILKLSNSSLTMVLNEERRISRANNVG</sequence>
<dbReference type="OrthoDB" id="341259at2759"/>
<reference evidence="1 2" key="1">
    <citation type="submission" date="2018-06" db="EMBL/GenBank/DDBJ databases">
        <title>Genome Sequence of the Brown Rot Fungal Pathogen Monilinia fructigena.</title>
        <authorList>
            <person name="Landi L."/>
            <person name="De Miccolis Angelini R.M."/>
            <person name="Pollastro S."/>
            <person name="Abate D."/>
            <person name="Faretra F."/>
            <person name="Romanazzi G."/>
        </authorList>
    </citation>
    <scope>NUCLEOTIDE SEQUENCE [LARGE SCALE GENOMIC DNA]</scope>
    <source>
        <strain evidence="1 2">Mfrg269</strain>
    </source>
</reference>
<evidence type="ECO:0000313" key="1">
    <source>
        <dbReference type="EMBL" id="RAL62129.1"/>
    </source>
</evidence>
<evidence type="ECO:0000313" key="2">
    <source>
        <dbReference type="Proteomes" id="UP000249056"/>
    </source>
</evidence>
<accession>A0A395IUU6</accession>
<keyword evidence="2" id="KW-1185">Reference proteome</keyword>
<gene>
    <name evidence="1" type="ORF">DID88_002615</name>
</gene>